<dbReference type="Gene3D" id="3.40.710.10">
    <property type="entry name" value="DD-peptidase/beta-lactamase superfamily"/>
    <property type="match status" value="2"/>
</dbReference>
<dbReference type="PANTHER" id="PTHR30023:SF0">
    <property type="entry name" value="PENICILLIN-SENSITIVE CARBOXYPEPTIDASE A"/>
    <property type="match status" value="1"/>
</dbReference>
<gene>
    <name evidence="4" type="primary">dacB</name>
    <name evidence="4" type="ORF">IRI77_01400</name>
</gene>
<dbReference type="InterPro" id="IPR012338">
    <property type="entry name" value="Beta-lactam/transpept-like"/>
</dbReference>
<keyword evidence="2 4" id="KW-0378">Hydrolase</keyword>
<dbReference type="GO" id="GO:0000270">
    <property type="term" value="P:peptidoglycan metabolic process"/>
    <property type="evidence" value="ECO:0007669"/>
    <property type="project" value="TreeGrafter"/>
</dbReference>
<dbReference type="EMBL" id="CP063849">
    <property type="protein sequence ID" value="QOY88645.1"/>
    <property type="molecule type" value="Genomic_DNA"/>
</dbReference>
<dbReference type="RefSeq" id="WP_194450307.1">
    <property type="nucleotide sequence ID" value="NZ_CP063849.1"/>
</dbReference>
<accession>A0A7S7SM24</accession>
<evidence type="ECO:0000256" key="2">
    <source>
        <dbReference type="ARBA" id="ARBA00022801"/>
    </source>
</evidence>
<keyword evidence="5" id="KW-1185">Reference proteome</keyword>
<dbReference type="Gene3D" id="3.50.80.20">
    <property type="entry name" value="D-Ala-D-Ala carboxypeptidase C, peptidase S13"/>
    <property type="match status" value="1"/>
</dbReference>
<reference evidence="4 5" key="1">
    <citation type="submission" date="2020-10" db="EMBL/GenBank/DDBJ databases">
        <title>Complete genome sequence of Paludibaculum fermentans P105T, a facultatively anaerobic acidobacterium capable of dissimilatory Fe(III) reduction.</title>
        <authorList>
            <person name="Dedysh S.N."/>
            <person name="Beletsky A.V."/>
            <person name="Kulichevskaya I.S."/>
            <person name="Mardanov A.V."/>
            <person name="Ravin N.V."/>
        </authorList>
    </citation>
    <scope>NUCLEOTIDE SEQUENCE [LARGE SCALE GENOMIC DNA]</scope>
    <source>
        <strain evidence="4 5">P105</strain>
    </source>
</reference>
<organism evidence="4 5">
    <name type="scientific">Paludibaculum fermentans</name>
    <dbReference type="NCBI Taxonomy" id="1473598"/>
    <lineage>
        <taxon>Bacteria</taxon>
        <taxon>Pseudomonadati</taxon>
        <taxon>Acidobacteriota</taxon>
        <taxon>Terriglobia</taxon>
        <taxon>Bryobacterales</taxon>
        <taxon>Bryobacteraceae</taxon>
        <taxon>Paludibaculum</taxon>
    </lineage>
</organism>
<feature type="chain" id="PRO_5032689110" evidence="3">
    <location>
        <begin position="21"/>
        <end position="492"/>
    </location>
</feature>
<dbReference type="InterPro" id="IPR000667">
    <property type="entry name" value="Peptidase_S13"/>
</dbReference>
<keyword evidence="3" id="KW-0732">Signal</keyword>
<protein>
    <submittedName>
        <fullName evidence="4">D-alanyl-D-alanine carboxypeptidase/D-alanyl-D-alanine-endopeptidase</fullName>
        <ecNumber evidence="4">3.4.16.4</ecNumber>
    </submittedName>
</protein>
<dbReference type="AlphaFoldDB" id="A0A7S7SM24"/>
<dbReference type="PANTHER" id="PTHR30023">
    <property type="entry name" value="D-ALANYL-D-ALANINE CARBOXYPEPTIDASE"/>
    <property type="match status" value="1"/>
</dbReference>
<evidence type="ECO:0000313" key="4">
    <source>
        <dbReference type="EMBL" id="QOY88645.1"/>
    </source>
</evidence>
<name>A0A7S7SM24_PALFE</name>
<keyword evidence="4" id="KW-0645">Protease</keyword>
<dbReference type="KEGG" id="pfer:IRI77_01400"/>
<evidence type="ECO:0000313" key="5">
    <source>
        <dbReference type="Proteomes" id="UP000593892"/>
    </source>
</evidence>
<evidence type="ECO:0000256" key="1">
    <source>
        <dbReference type="ARBA" id="ARBA00006096"/>
    </source>
</evidence>
<sequence length="492" mass="52789">MLRTTSFAASLLLVSVASTAQNLDEKVNQILSEPAAQRAVFGIHVVEPATGRVVYARSAGLPMTPASNTKLLATVLSLARLGPDYRFETRILTAKPPDSDGKITGDLRLVGGGDPTMSAREIPYKKGAIEGDPLKPLAELANKVVEAGVRIIDGDIIGDDTRWPWSPYPDGWTVDDTVWEYGAPVSALTLNDNALLLYIRPGKKPGETAEISLTPPVEYYTIHNTLKTHTGAPRSITVDRQPNSRVLLIGGTAAPNGGAASQLIAIDDPAAFAAQAFAELLRARGVTIRGSVRAAHRLPGQPYEPPTGVELARRVSPPLIEILKVVNKVSQNLHAEIVLREVGFIKRSEGTADAAQEEMTEFLTGLGVDRKDFALVDGSGLSRRTLATPATFTTVLRYMHNSPLRDAFWALLPIAGEDGTLNNRFHGFKEVTAIRAKTGSISHVAALSGYAGEDSGRRLAFSILVNDYTAPTSEIRAIVDKIAVAILEEGKR</sequence>
<dbReference type="EC" id="3.4.16.4" evidence="4"/>
<dbReference type="GO" id="GO:0006508">
    <property type="term" value="P:proteolysis"/>
    <property type="evidence" value="ECO:0007669"/>
    <property type="project" value="InterPro"/>
</dbReference>
<keyword evidence="4" id="KW-0121">Carboxypeptidase</keyword>
<proteinExistence type="inferred from homology"/>
<dbReference type="GO" id="GO:0009002">
    <property type="term" value="F:serine-type D-Ala-D-Ala carboxypeptidase activity"/>
    <property type="evidence" value="ECO:0007669"/>
    <property type="project" value="UniProtKB-EC"/>
</dbReference>
<dbReference type="PRINTS" id="PR00922">
    <property type="entry name" value="DADACBPTASE3"/>
</dbReference>
<dbReference type="Proteomes" id="UP000593892">
    <property type="component" value="Chromosome"/>
</dbReference>
<dbReference type="NCBIfam" id="TIGR00666">
    <property type="entry name" value="PBP4"/>
    <property type="match status" value="1"/>
</dbReference>
<feature type="signal peptide" evidence="3">
    <location>
        <begin position="1"/>
        <end position="20"/>
    </location>
</feature>
<dbReference type="SUPFAM" id="SSF56601">
    <property type="entry name" value="beta-lactamase/transpeptidase-like"/>
    <property type="match status" value="1"/>
</dbReference>
<evidence type="ECO:0000256" key="3">
    <source>
        <dbReference type="SAM" id="SignalP"/>
    </source>
</evidence>
<comment type="similarity">
    <text evidence="1">Belongs to the peptidase S13 family.</text>
</comment>
<dbReference type="Pfam" id="PF02113">
    <property type="entry name" value="Peptidase_S13"/>
    <property type="match status" value="1"/>
</dbReference>